<evidence type="ECO:0000313" key="2">
    <source>
        <dbReference type="EMBL" id="KTB30777.1"/>
    </source>
</evidence>
<evidence type="ECO:0000256" key="1">
    <source>
        <dbReference type="SAM" id="MobiDB-lite"/>
    </source>
</evidence>
<feature type="region of interest" description="Disordered" evidence="1">
    <location>
        <begin position="78"/>
        <end position="128"/>
    </location>
</feature>
<feature type="compositionally biased region" description="Basic and acidic residues" evidence="1">
    <location>
        <begin position="100"/>
        <end position="110"/>
    </location>
</feature>
<feature type="region of interest" description="Disordered" evidence="1">
    <location>
        <begin position="45"/>
        <end position="64"/>
    </location>
</feature>
<protein>
    <submittedName>
        <fullName evidence="2">Uncharacterized protein</fullName>
    </submittedName>
</protein>
<dbReference type="EMBL" id="LATX01002366">
    <property type="protein sequence ID" value="KTB30777.1"/>
    <property type="molecule type" value="Genomic_DNA"/>
</dbReference>
<organism evidence="2 3">
    <name type="scientific">Moniliophthora roreri</name>
    <name type="common">Frosty pod rot fungus</name>
    <name type="synonym">Monilia roreri</name>
    <dbReference type="NCBI Taxonomy" id="221103"/>
    <lineage>
        <taxon>Eukaryota</taxon>
        <taxon>Fungi</taxon>
        <taxon>Dikarya</taxon>
        <taxon>Basidiomycota</taxon>
        <taxon>Agaricomycotina</taxon>
        <taxon>Agaricomycetes</taxon>
        <taxon>Agaricomycetidae</taxon>
        <taxon>Agaricales</taxon>
        <taxon>Marasmiineae</taxon>
        <taxon>Marasmiaceae</taxon>
        <taxon>Moniliophthora</taxon>
    </lineage>
</organism>
<feature type="compositionally biased region" description="Polar residues" evidence="1">
    <location>
        <begin position="54"/>
        <end position="64"/>
    </location>
</feature>
<gene>
    <name evidence="2" type="ORF">WG66_16648</name>
</gene>
<sequence length="128" mass="14749">MKSRAITQASATFRKEEKAQDYVKGARECVRRPVKKHTVAKKYKLRLEHDSPDQEYSSPRTQSFPELCTNAVQTSTTLQLYEPEGQFRDSEDLREDGEEDDHKESMHLWEEALVTSSSKSHSSTVDIE</sequence>
<dbReference type="Proteomes" id="UP000054988">
    <property type="component" value="Unassembled WGS sequence"/>
</dbReference>
<dbReference type="AlphaFoldDB" id="A0A0W0F3A6"/>
<proteinExistence type="predicted"/>
<accession>A0A0W0F3A6</accession>
<comment type="caution">
    <text evidence="2">The sequence shown here is derived from an EMBL/GenBank/DDBJ whole genome shotgun (WGS) entry which is preliminary data.</text>
</comment>
<reference evidence="2 3" key="1">
    <citation type="submission" date="2015-12" db="EMBL/GenBank/DDBJ databases">
        <title>Draft genome sequence of Moniliophthora roreri, the causal agent of frosty pod rot of cacao.</title>
        <authorList>
            <person name="Aime M.C."/>
            <person name="Diaz-Valderrama J.R."/>
            <person name="Kijpornyongpan T."/>
            <person name="Phillips-Mora W."/>
        </authorList>
    </citation>
    <scope>NUCLEOTIDE SEQUENCE [LARGE SCALE GENOMIC DNA]</scope>
    <source>
        <strain evidence="2 3">MCA 2952</strain>
    </source>
</reference>
<evidence type="ECO:0000313" key="3">
    <source>
        <dbReference type="Proteomes" id="UP000054988"/>
    </source>
</evidence>
<feature type="compositionally biased region" description="Low complexity" evidence="1">
    <location>
        <begin position="116"/>
        <end position="128"/>
    </location>
</feature>
<name>A0A0W0F3A6_MONRR</name>